<evidence type="ECO:0000256" key="3">
    <source>
        <dbReference type="ARBA" id="ARBA00023002"/>
    </source>
</evidence>
<proteinExistence type="inferred from homology"/>
<keyword evidence="9" id="KW-1185">Reference proteome</keyword>
<dbReference type="InterPro" id="IPR023210">
    <property type="entry name" value="NADP_OxRdtase_dom"/>
</dbReference>
<evidence type="ECO:0000259" key="7">
    <source>
        <dbReference type="Pfam" id="PF00248"/>
    </source>
</evidence>
<comment type="similarity">
    <text evidence="1">Belongs to the aldo/keto reductase family.</text>
</comment>
<dbReference type="PIRSF" id="PIRSF000097">
    <property type="entry name" value="AKR"/>
    <property type="match status" value="1"/>
</dbReference>
<evidence type="ECO:0000256" key="6">
    <source>
        <dbReference type="PIRSR" id="PIRSR000097-3"/>
    </source>
</evidence>
<dbReference type="PRINTS" id="PR00069">
    <property type="entry name" value="ALDKETRDTASE"/>
</dbReference>
<feature type="active site" description="Proton donor" evidence="4">
    <location>
        <position position="48"/>
    </location>
</feature>
<dbReference type="FunFam" id="3.20.20.100:FF:000015">
    <property type="entry name" value="Oxidoreductase, aldo/keto reductase family"/>
    <property type="match status" value="1"/>
</dbReference>
<dbReference type="GO" id="GO:0016616">
    <property type="term" value="F:oxidoreductase activity, acting on the CH-OH group of donors, NAD or NADP as acceptor"/>
    <property type="evidence" value="ECO:0007669"/>
    <property type="project" value="UniProtKB-ARBA"/>
</dbReference>
<dbReference type="PROSITE" id="PS00062">
    <property type="entry name" value="ALDOKETO_REDUCTASE_2"/>
    <property type="match status" value="1"/>
</dbReference>
<keyword evidence="3" id="KW-0560">Oxidoreductase</keyword>
<dbReference type="PROSITE" id="PS00798">
    <property type="entry name" value="ALDOKETO_REDUCTASE_1"/>
    <property type="match status" value="1"/>
</dbReference>
<reference evidence="8 9" key="1">
    <citation type="submission" date="2020-08" db="EMBL/GenBank/DDBJ databases">
        <title>Genome sequence of Erysipelothrix inopinata DSM 15511T.</title>
        <authorList>
            <person name="Hyun D.-W."/>
            <person name="Bae J.-W."/>
        </authorList>
    </citation>
    <scope>NUCLEOTIDE SEQUENCE [LARGE SCALE GENOMIC DNA]</scope>
    <source>
        <strain evidence="8 9">DSM 15511</strain>
    </source>
</reference>
<evidence type="ECO:0000313" key="9">
    <source>
        <dbReference type="Proteomes" id="UP000515928"/>
    </source>
</evidence>
<dbReference type="EMBL" id="CP060715">
    <property type="protein sequence ID" value="QNN61398.1"/>
    <property type="molecule type" value="Genomic_DNA"/>
</dbReference>
<feature type="binding site" evidence="5">
    <location>
        <position position="107"/>
    </location>
    <ligand>
        <name>substrate</name>
    </ligand>
</feature>
<dbReference type="CDD" id="cd19071">
    <property type="entry name" value="AKR_AKR1-5-like"/>
    <property type="match status" value="1"/>
</dbReference>
<dbReference type="PANTHER" id="PTHR43827">
    <property type="entry name" value="2,5-DIKETO-D-GLUCONIC ACID REDUCTASE"/>
    <property type="match status" value="1"/>
</dbReference>
<gene>
    <name evidence="8" type="ORF">H9L01_03245</name>
</gene>
<evidence type="ECO:0000256" key="5">
    <source>
        <dbReference type="PIRSR" id="PIRSR000097-2"/>
    </source>
</evidence>
<feature type="site" description="Lowers pKa of active site Tyr" evidence="6">
    <location>
        <position position="73"/>
    </location>
</feature>
<dbReference type="PANTHER" id="PTHR43827:SF3">
    <property type="entry name" value="NADP-DEPENDENT OXIDOREDUCTASE DOMAIN-CONTAINING PROTEIN"/>
    <property type="match status" value="1"/>
</dbReference>
<organism evidence="8 9">
    <name type="scientific">Erysipelothrix inopinata</name>
    <dbReference type="NCBI Taxonomy" id="225084"/>
    <lineage>
        <taxon>Bacteria</taxon>
        <taxon>Bacillati</taxon>
        <taxon>Bacillota</taxon>
        <taxon>Erysipelotrichia</taxon>
        <taxon>Erysipelotrichales</taxon>
        <taxon>Erysipelotrichaceae</taxon>
        <taxon>Erysipelothrix</taxon>
    </lineage>
</organism>
<dbReference type="InterPro" id="IPR020471">
    <property type="entry name" value="AKR"/>
</dbReference>
<dbReference type="KEGG" id="eio:H9L01_03245"/>
<dbReference type="Gene3D" id="3.20.20.100">
    <property type="entry name" value="NADP-dependent oxidoreductase domain"/>
    <property type="match status" value="1"/>
</dbReference>
<dbReference type="RefSeq" id="WP_187534598.1">
    <property type="nucleotide sequence ID" value="NZ_CBCSHU010000006.1"/>
</dbReference>
<dbReference type="AlphaFoldDB" id="A0A7G9S0M3"/>
<dbReference type="SUPFAM" id="SSF51430">
    <property type="entry name" value="NAD(P)-linked oxidoreductase"/>
    <property type="match status" value="1"/>
</dbReference>
<name>A0A7G9S0M3_9FIRM</name>
<dbReference type="Proteomes" id="UP000515928">
    <property type="component" value="Chromosome"/>
</dbReference>
<keyword evidence="2" id="KW-0521">NADP</keyword>
<protein>
    <submittedName>
        <fullName evidence="8">Aldo/keto reductase</fullName>
    </submittedName>
</protein>
<accession>A0A7G9S0M3</accession>
<dbReference type="Pfam" id="PF00248">
    <property type="entry name" value="Aldo_ket_red"/>
    <property type="match status" value="1"/>
</dbReference>
<dbReference type="InterPro" id="IPR018170">
    <property type="entry name" value="Aldo/ket_reductase_CS"/>
</dbReference>
<feature type="domain" description="NADP-dependent oxidoreductase" evidence="7">
    <location>
        <begin position="15"/>
        <end position="256"/>
    </location>
</feature>
<evidence type="ECO:0000256" key="2">
    <source>
        <dbReference type="ARBA" id="ARBA00022857"/>
    </source>
</evidence>
<dbReference type="InterPro" id="IPR036812">
    <property type="entry name" value="NAD(P)_OxRdtase_dom_sf"/>
</dbReference>
<sequence>MLSKQLNNGVEIPVLGFGTYRLLGQDAYDIVTEAIKVGYRHFDTATVYNNEAEVGQAILDSGIERESFFVTTKLYNDDQLGHDHIIQTFEKSLDLLQMDYVDLYLIHWPLPVSKESWKALEEIYKSGKARAIGLSNFEIEHLKLIEEIATVKPMVNQFERHPYLQQNELHDYCVEQGIVCEAWMPIARGEANNEPQLIDISNKHNKTVPQILLRWQIQSGYVVFPKTKTLTRVQENFDIFDFELNAAEMEIINSLDSQTRYGTDPRKYNFVE</sequence>
<evidence type="ECO:0000256" key="1">
    <source>
        <dbReference type="ARBA" id="ARBA00007905"/>
    </source>
</evidence>
<evidence type="ECO:0000256" key="4">
    <source>
        <dbReference type="PIRSR" id="PIRSR000097-1"/>
    </source>
</evidence>
<evidence type="ECO:0000313" key="8">
    <source>
        <dbReference type="EMBL" id="QNN61398.1"/>
    </source>
</evidence>